<dbReference type="GO" id="GO:0010008">
    <property type="term" value="C:endosome membrane"/>
    <property type="evidence" value="ECO:0007669"/>
    <property type="project" value="UniProtKB-SubCell"/>
</dbReference>
<comment type="subcellular location">
    <subcellularLocation>
        <location evidence="1">Endosome membrane</location>
    </subcellularLocation>
</comment>
<dbReference type="InterPro" id="IPR027409">
    <property type="entry name" value="GroEL-like_apical_dom_sf"/>
</dbReference>
<evidence type="ECO:0000313" key="20">
    <source>
        <dbReference type="WBParaSite" id="sdigi.contig8.g912.t1"/>
    </source>
</evidence>
<evidence type="ECO:0000256" key="10">
    <source>
        <dbReference type="ARBA" id="ARBA00022833"/>
    </source>
</evidence>
<dbReference type="CDD" id="cd17300">
    <property type="entry name" value="PIPKc_PIKfyve"/>
    <property type="match status" value="1"/>
</dbReference>
<keyword evidence="10" id="KW-0862">Zinc</keyword>
<feature type="compositionally biased region" description="Polar residues" evidence="16">
    <location>
        <begin position="96"/>
        <end position="110"/>
    </location>
</feature>
<evidence type="ECO:0000256" key="12">
    <source>
        <dbReference type="ARBA" id="ARBA00023136"/>
    </source>
</evidence>
<keyword evidence="11 15" id="KW-0067">ATP-binding</keyword>
<evidence type="ECO:0000256" key="2">
    <source>
        <dbReference type="ARBA" id="ARBA00012009"/>
    </source>
</evidence>
<evidence type="ECO:0000256" key="5">
    <source>
        <dbReference type="ARBA" id="ARBA00022723"/>
    </source>
</evidence>
<dbReference type="InterPro" id="IPR000306">
    <property type="entry name" value="Znf_FYVE"/>
</dbReference>
<dbReference type="Gene3D" id="3.50.7.10">
    <property type="entry name" value="GroEL"/>
    <property type="match status" value="1"/>
</dbReference>
<dbReference type="PANTHER" id="PTHR45748:SF7">
    <property type="entry name" value="1-PHOSPHATIDYLINOSITOL 3-PHOSPHATE 5-KINASE-RELATED"/>
    <property type="match status" value="1"/>
</dbReference>
<keyword evidence="7" id="KW-0967">Endosome</keyword>
<evidence type="ECO:0000256" key="15">
    <source>
        <dbReference type="PROSITE-ProRule" id="PRU00781"/>
    </source>
</evidence>
<evidence type="ECO:0000256" key="11">
    <source>
        <dbReference type="ARBA" id="ARBA00022840"/>
    </source>
</evidence>
<dbReference type="PROSITE" id="PS51455">
    <property type="entry name" value="PIPK"/>
    <property type="match status" value="1"/>
</dbReference>
<dbReference type="FunFam" id="3.50.7.10:FF:000007">
    <property type="entry name" value="1-phosphatidylinositol 3-phosphate 5-kinase isoform X1"/>
    <property type="match status" value="1"/>
</dbReference>
<name>A0A915Q7D7_9BILA</name>
<dbReference type="GO" id="GO:0052810">
    <property type="term" value="F:1-phosphatidylinositol-5-kinase activity"/>
    <property type="evidence" value="ECO:0007669"/>
    <property type="project" value="UniProtKB-ARBA"/>
</dbReference>
<dbReference type="SMART" id="SM00064">
    <property type="entry name" value="FYVE"/>
    <property type="match status" value="1"/>
</dbReference>
<sequence>MIDANGDGTGITYFSPHPEELAGEGVTAVASTSTSVFGSFFNRIFKPSKDVSTAVYTVDKAATATSPSKSCENFCRSKDEVKKVLDISTRDEIDETSLNPKETNEDGSNTAEEERNPTVRLPSVFKGRNPGLLDYERSDFRRYWMPDSSGRECYECQERFTAFRRRHHCRLCGQIFCSKCCSVQVSGSLLGYMGDLRLCTYCAHIIISNLPQTESKSENKPASPACDRKSVHETDVSVSTIFTGPVSWSLNSPTATIENSDGAAFHFTVPRKLAVKLDPPTQLSVTELAMYDSDVQCSVSEERFNVVDDHEPEWVKNIEMTDNVKPVDSSNLKSELVDYSRSAAQKDDPNIENKSNFHVSDLDNEQIMPKASSVKVENEDQRFNGTIERCFEIQFEKLVLHLFNREGLDPREWWEIIWTVSHVVSSMVKVDMEGRKNLNVMKHAHIKSLHVATDKPYAKASFVIFVIEGTVCSKSIRHEAMPNEIHNASVLTLEGNIEYERVNDKLSSIEPIISQESEYLRNQVERMLSHRPSIVLVERNVAGLVVQMLLQAGVTLVSNIKPRVLQRIARSTGADVMPSLDAQILNQKIGFCPLFRQEKIRLANGKYKCLLVFEECPPELGCSVLLRGNSQRDLRAAKRILHYAILSLYSNHLEVKLLSSCGTTLTNRSADCIVCSANAAVLDTNKDSFGNRLKKSTLSPSPLIDFGIPFLETSKGRGCSLRKFFSRFINSLSVERNGCNRQYLDYKTEKNYSSKRSVHPFVKNVTLTEVDEDAVASFRAFSGCILRKETNRSGEIEDVLNPFAHQQISVLFGSFCAKSPNAPLFCIRPWVVNMDYYGINDMSLGDFLRKYCFSKTYQCPSTNCDLPMMEHCRRLVHRNVCVEITTQNYIHLSGEFSNPGLDDQNDTLLSWHYCPICKASSSVTPLTKSICRLSFARYVNYLANGAYATCKISSLSQVQPFHVTFSPLVCTVEPKMFTRKFVAESESEIQEAGATVFKMMSEQIEQLSKYSENSLYSACHAQVGKILRDARSAFSTTIKCFDSNGALAGDPVTIRSNDAVYTQAIDTVCRCRYIVQHAINLWNEQCQYFSQQIRTVKKSNGSGILTVNFGFTSAAEENAETNKLNNDQTLFSNHTQVNSLDFELTALESPFLTKFHFSLPLPSAGSATVVVRDMVDHKGTAHPDIGSIIAYALSSTDYNTKRKKQRDSTYNVSVELEADSMVNYEHIEIDFADDRAQYYVKIYYAERFHMLRKLLFVEGEDCFIRSLSSSRTWRPQGGKSGASFYRTEDDRFVFKQMSRFEIQSFVKFGPNYFSYVSTAMTDNKLTTLCKVYGVYRICYKNKNSGQQLKVDVLVMEYLFYRRNVKRVWDLKGSQRNRMASEGKRTADLVLLDENLVKDLWNNQLYVHPHSKAALNVAISNDSHFLSAQHVMDYSLLVGVDETNNELILGIVDYMRTYTLDKKLESWVKIVAIPGAHLPTVISPEMYCARFSDAIDTYFPVAPDQWTGLGSALSSSDC</sequence>
<dbReference type="InterPro" id="IPR027484">
    <property type="entry name" value="PInositol-4-P-5-kinase_N"/>
</dbReference>
<dbReference type="Gene3D" id="3.30.810.10">
    <property type="entry name" value="2-Layer Sandwich"/>
    <property type="match status" value="1"/>
</dbReference>
<evidence type="ECO:0000256" key="16">
    <source>
        <dbReference type="SAM" id="MobiDB-lite"/>
    </source>
</evidence>
<dbReference type="InterPro" id="IPR027483">
    <property type="entry name" value="PInositol-4-P-4/5-kinase_C_sf"/>
</dbReference>
<dbReference type="InterPro" id="IPR002498">
    <property type="entry name" value="PInositol-4-P-4/5-kinase_core"/>
</dbReference>
<evidence type="ECO:0000256" key="4">
    <source>
        <dbReference type="ARBA" id="ARBA00022679"/>
    </source>
</evidence>
<organism evidence="19 20">
    <name type="scientific">Setaria digitata</name>
    <dbReference type="NCBI Taxonomy" id="48799"/>
    <lineage>
        <taxon>Eukaryota</taxon>
        <taxon>Metazoa</taxon>
        <taxon>Ecdysozoa</taxon>
        <taxon>Nematoda</taxon>
        <taxon>Chromadorea</taxon>
        <taxon>Rhabditida</taxon>
        <taxon>Spirurina</taxon>
        <taxon>Spiruromorpha</taxon>
        <taxon>Filarioidea</taxon>
        <taxon>Setariidae</taxon>
        <taxon>Setaria</taxon>
    </lineage>
</organism>
<dbReference type="Proteomes" id="UP000887581">
    <property type="component" value="Unplaced"/>
</dbReference>
<dbReference type="GO" id="GO:0008270">
    <property type="term" value="F:zinc ion binding"/>
    <property type="evidence" value="ECO:0007669"/>
    <property type="project" value="UniProtKB-KW"/>
</dbReference>
<dbReference type="InterPro" id="IPR011011">
    <property type="entry name" value="Znf_FYVE_PHD"/>
</dbReference>
<keyword evidence="6 15" id="KW-0547">Nucleotide-binding</keyword>
<evidence type="ECO:0000256" key="6">
    <source>
        <dbReference type="ARBA" id="ARBA00022741"/>
    </source>
</evidence>
<evidence type="ECO:0000259" key="17">
    <source>
        <dbReference type="PROSITE" id="PS50178"/>
    </source>
</evidence>
<dbReference type="PROSITE" id="PS50178">
    <property type="entry name" value="ZF_FYVE"/>
    <property type="match status" value="1"/>
</dbReference>
<feature type="domain" description="FYVE-type" evidence="17">
    <location>
        <begin position="147"/>
        <end position="202"/>
    </location>
</feature>
<keyword evidence="5" id="KW-0479">Metal-binding</keyword>
<dbReference type="FunFam" id="3.30.40.10:FF:000057">
    <property type="entry name" value="1-phosphatidylinositol 3-phosphate 5-kinase isoform X1"/>
    <property type="match status" value="1"/>
</dbReference>
<dbReference type="Gene3D" id="3.30.800.10">
    <property type="entry name" value="Phosphatidylinositol Phosphate Kinase II Beta"/>
    <property type="match status" value="1"/>
</dbReference>
<dbReference type="SUPFAM" id="SSF56104">
    <property type="entry name" value="SAICAR synthase-like"/>
    <property type="match status" value="1"/>
</dbReference>
<feature type="region of interest" description="Disordered" evidence="16">
    <location>
        <begin position="92"/>
        <end position="119"/>
    </location>
</feature>
<dbReference type="GO" id="GO:0046854">
    <property type="term" value="P:phosphatidylinositol phosphate biosynthetic process"/>
    <property type="evidence" value="ECO:0007669"/>
    <property type="project" value="TreeGrafter"/>
</dbReference>
<feature type="domain" description="PIPK" evidence="18">
    <location>
        <begin position="1181"/>
        <end position="1498"/>
    </location>
</feature>
<protein>
    <recommendedName>
        <fullName evidence="2">1-phosphatidylinositol-3-phosphate 5-kinase</fullName>
        <ecNumber evidence="2">2.7.1.150</ecNumber>
    </recommendedName>
</protein>
<accession>A0A915Q7D7</accession>
<keyword evidence="4 15" id="KW-0808">Transferase</keyword>
<dbReference type="FunFam" id="3.30.810.10:FF:000001">
    <property type="entry name" value="1-phosphatidylinositol 3-phosphate 5-kinase FAB1"/>
    <property type="match status" value="1"/>
</dbReference>
<dbReference type="InterPro" id="IPR017455">
    <property type="entry name" value="Znf_FYVE-rel"/>
</dbReference>
<evidence type="ECO:0000256" key="14">
    <source>
        <dbReference type="PROSITE-ProRule" id="PRU00091"/>
    </source>
</evidence>
<keyword evidence="19" id="KW-1185">Reference proteome</keyword>
<dbReference type="WBParaSite" id="sdigi.contig8.g912.t1">
    <property type="protein sequence ID" value="sdigi.contig8.g912.t1"/>
    <property type="gene ID" value="sdigi.contig8.g912"/>
</dbReference>
<evidence type="ECO:0000256" key="13">
    <source>
        <dbReference type="ARBA" id="ARBA00052820"/>
    </source>
</evidence>
<dbReference type="Pfam" id="PF00118">
    <property type="entry name" value="Cpn60_TCP1"/>
    <property type="match status" value="1"/>
</dbReference>
<proteinExistence type="predicted"/>
<keyword evidence="12" id="KW-0472">Membrane</keyword>
<comment type="catalytic activity">
    <reaction evidence="13">
        <text>a 1,2-diacyl-sn-glycero-3-phospho-(1D-myo-inositol-3-phosphate) + ATP = a 1,2-diacyl-sn-glycero-3-phospho-(1D-myo-inositol-3,5-bisphosphate) + ADP + H(+)</text>
        <dbReference type="Rhea" id="RHEA:13609"/>
        <dbReference type="ChEBI" id="CHEBI:15378"/>
        <dbReference type="ChEBI" id="CHEBI:30616"/>
        <dbReference type="ChEBI" id="CHEBI:57923"/>
        <dbReference type="ChEBI" id="CHEBI:58088"/>
        <dbReference type="ChEBI" id="CHEBI:456216"/>
        <dbReference type="EC" id="2.7.1.150"/>
    </reaction>
    <physiologicalReaction direction="left-to-right" evidence="13">
        <dbReference type="Rhea" id="RHEA:13610"/>
    </physiologicalReaction>
</comment>
<dbReference type="Pfam" id="PF01504">
    <property type="entry name" value="PIP5K"/>
    <property type="match status" value="1"/>
</dbReference>
<dbReference type="CDD" id="cd15725">
    <property type="entry name" value="FYVE_PIKfyve_Fab1"/>
    <property type="match status" value="1"/>
</dbReference>
<dbReference type="SUPFAM" id="SSF57903">
    <property type="entry name" value="FYVE/PHD zinc finger"/>
    <property type="match status" value="1"/>
</dbReference>
<dbReference type="GO" id="GO:0005524">
    <property type="term" value="F:ATP binding"/>
    <property type="evidence" value="ECO:0007669"/>
    <property type="project" value="UniProtKB-UniRule"/>
</dbReference>
<dbReference type="InterPro" id="IPR013083">
    <property type="entry name" value="Znf_RING/FYVE/PHD"/>
</dbReference>
<dbReference type="EC" id="2.7.1.150" evidence="2"/>
<reference evidence="20" key="1">
    <citation type="submission" date="2022-11" db="UniProtKB">
        <authorList>
            <consortium name="WormBaseParasite"/>
        </authorList>
    </citation>
    <scope>IDENTIFICATION</scope>
</reference>
<dbReference type="SUPFAM" id="SSF52029">
    <property type="entry name" value="GroEL apical domain-like"/>
    <property type="match status" value="1"/>
</dbReference>
<dbReference type="InterPro" id="IPR044769">
    <property type="entry name" value="PIKfyve_PIPKc"/>
</dbReference>
<evidence type="ECO:0000256" key="9">
    <source>
        <dbReference type="ARBA" id="ARBA00022777"/>
    </source>
</evidence>
<evidence type="ECO:0000256" key="3">
    <source>
        <dbReference type="ARBA" id="ARBA00022553"/>
    </source>
</evidence>
<evidence type="ECO:0000256" key="7">
    <source>
        <dbReference type="ARBA" id="ARBA00022753"/>
    </source>
</evidence>
<evidence type="ECO:0000256" key="8">
    <source>
        <dbReference type="ARBA" id="ARBA00022771"/>
    </source>
</evidence>
<evidence type="ECO:0000259" key="18">
    <source>
        <dbReference type="PROSITE" id="PS51455"/>
    </source>
</evidence>
<dbReference type="InterPro" id="IPR002423">
    <property type="entry name" value="Cpn60/GroEL/TCP-1"/>
</dbReference>
<evidence type="ECO:0000256" key="1">
    <source>
        <dbReference type="ARBA" id="ARBA00004608"/>
    </source>
</evidence>
<keyword evidence="9 15" id="KW-0418">Kinase</keyword>
<keyword evidence="8 14" id="KW-0863">Zinc-finger</keyword>
<dbReference type="GO" id="GO:0000285">
    <property type="term" value="F:1-phosphatidylinositol-3-phosphate 5-kinase activity"/>
    <property type="evidence" value="ECO:0007669"/>
    <property type="project" value="UniProtKB-EC"/>
</dbReference>
<dbReference type="PANTHER" id="PTHR45748">
    <property type="entry name" value="1-PHOSPHATIDYLINOSITOL 3-PHOSPHATE 5-KINASE-RELATED"/>
    <property type="match status" value="1"/>
</dbReference>
<evidence type="ECO:0000313" key="19">
    <source>
        <dbReference type="Proteomes" id="UP000887581"/>
    </source>
</evidence>
<keyword evidence="3" id="KW-0597">Phosphoprotein</keyword>
<dbReference type="Gene3D" id="3.30.40.10">
    <property type="entry name" value="Zinc/RING finger domain, C3HC4 (zinc finger)"/>
    <property type="match status" value="1"/>
</dbReference>
<dbReference type="Pfam" id="PF01363">
    <property type="entry name" value="FYVE"/>
    <property type="match status" value="1"/>
</dbReference>
<dbReference type="GO" id="GO:0016192">
    <property type="term" value="P:vesicle-mediated transport"/>
    <property type="evidence" value="ECO:0007669"/>
    <property type="project" value="UniProtKB-ARBA"/>
</dbReference>
<dbReference type="SMART" id="SM00330">
    <property type="entry name" value="PIPKc"/>
    <property type="match status" value="1"/>
</dbReference>